<dbReference type="PANTHER" id="PTHR11080:SF2">
    <property type="entry name" value="LD05707P"/>
    <property type="match status" value="1"/>
</dbReference>
<keyword evidence="2" id="KW-0662">Pyridine nucleotide biosynthesis</keyword>
<keyword evidence="10" id="KW-1185">Reference proteome</keyword>
<comment type="similarity">
    <text evidence="1">Belongs to the isochorismatase family.</text>
</comment>
<dbReference type="SUPFAM" id="SSF52499">
    <property type="entry name" value="Isochorismatase-like hydrolases"/>
    <property type="match status" value="1"/>
</dbReference>
<dbReference type="RefSeq" id="WP_025387332.1">
    <property type="nucleotide sequence ID" value="NZ_CP004350.1"/>
</dbReference>
<dbReference type="Gene3D" id="3.40.50.850">
    <property type="entry name" value="Isochorismatase-like"/>
    <property type="match status" value="1"/>
</dbReference>
<reference evidence="10" key="1">
    <citation type="submission" date="2013-02" db="EMBL/GenBank/DDBJ databases">
        <title>The complete genome sequence of Corynebacterium casei LMG S-19264 (=DSM 44701).</title>
        <authorList>
            <person name="Ruckert C."/>
            <person name="Albersmeier A."/>
            <person name="Kalinowski J."/>
        </authorList>
    </citation>
    <scope>NUCLEOTIDE SEQUENCE [LARGE SCALE GENOMIC DNA]</scope>
    <source>
        <strain evidence="10">LMG S-19264</strain>
    </source>
</reference>
<keyword evidence="3" id="KW-0479">Metal-binding</keyword>
<dbReference type="Proteomes" id="UP000019226">
    <property type="component" value="Chromosome"/>
</dbReference>
<evidence type="ECO:0000256" key="7">
    <source>
        <dbReference type="ARBA" id="ARBA00043224"/>
    </source>
</evidence>
<dbReference type="Pfam" id="PF00857">
    <property type="entry name" value="Isochorismatase"/>
    <property type="match status" value="1"/>
</dbReference>
<dbReference type="PANTHER" id="PTHR11080">
    <property type="entry name" value="PYRAZINAMIDASE/NICOTINAMIDASE"/>
    <property type="match status" value="1"/>
</dbReference>
<evidence type="ECO:0000256" key="1">
    <source>
        <dbReference type="ARBA" id="ARBA00006336"/>
    </source>
</evidence>
<organism evidence="9 10">
    <name type="scientific">Corynebacterium casei LMG S-19264</name>
    <dbReference type="NCBI Taxonomy" id="1285583"/>
    <lineage>
        <taxon>Bacteria</taxon>
        <taxon>Bacillati</taxon>
        <taxon>Actinomycetota</taxon>
        <taxon>Actinomycetes</taxon>
        <taxon>Mycobacteriales</taxon>
        <taxon>Corynebacteriaceae</taxon>
        <taxon>Corynebacterium</taxon>
    </lineage>
</organism>
<dbReference type="InterPro" id="IPR036380">
    <property type="entry name" value="Isochorismatase-like_sf"/>
</dbReference>
<name>A0ABN4CDZ0_9CORY</name>
<evidence type="ECO:0000256" key="2">
    <source>
        <dbReference type="ARBA" id="ARBA00022642"/>
    </source>
</evidence>
<protein>
    <recommendedName>
        <fullName evidence="6">nicotinamidase</fullName>
        <ecNumber evidence="6">3.5.1.19</ecNumber>
    </recommendedName>
    <alternativeName>
        <fullName evidence="7">Nicotinamide deamidase</fullName>
    </alternativeName>
</protein>
<comment type="pathway">
    <text evidence="5">Cofactor biosynthesis; nicotinate biosynthesis; nicotinate from nicotinamide: step 1/1.</text>
</comment>
<keyword evidence="4" id="KW-0378">Hydrolase</keyword>
<dbReference type="InterPro" id="IPR000868">
    <property type="entry name" value="Isochorismatase-like_dom"/>
</dbReference>
<accession>A0ABN4CDZ0</accession>
<dbReference type="GeneID" id="82877158"/>
<evidence type="ECO:0000256" key="6">
    <source>
        <dbReference type="ARBA" id="ARBA00039017"/>
    </source>
</evidence>
<sequence>MAKALIIVDVQNDFCPGGALGTERGHEVARGINELINGEHDYDVIVATQDWHIDPGAHFSNEPDFVDTWPVHCAADSEGARMHPEVDVSKIREFFRKGEYTAAYSGFEGHAVADESTLMADWLRQNGVAEVEVVGIATDHCVLATAQDALREGFEVSVIEMLCSPVDKTRGENALTQLEEAGAKIIR</sequence>
<evidence type="ECO:0000256" key="5">
    <source>
        <dbReference type="ARBA" id="ARBA00037900"/>
    </source>
</evidence>
<dbReference type="EC" id="3.5.1.19" evidence="6"/>
<dbReference type="CDD" id="cd01011">
    <property type="entry name" value="nicotinamidase"/>
    <property type="match status" value="1"/>
</dbReference>
<gene>
    <name evidence="9" type="ORF">CCASEI_05030</name>
</gene>
<dbReference type="InterPro" id="IPR052347">
    <property type="entry name" value="Isochorismatase_Nicotinamidase"/>
</dbReference>
<evidence type="ECO:0000256" key="4">
    <source>
        <dbReference type="ARBA" id="ARBA00022801"/>
    </source>
</evidence>
<proteinExistence type="inferred from homology"/>
<dbReference type="EMBL" id="CP004350">
    <property type="protein sequence ID" value="AHI19582.1"/>
    <property type="molecule type" value="Genomic_DNA"/>
</dbReference>
<evidence type="ECO:0000313" key="9">
    <source>
        <dbReference type="EMBL" id="AHI19582.1"/>
    </source>
</evidence>
<evidence type="ECO:0000313" key="10">
    <source>
        <dbReference type="Proteomes" id="UP000019226"/>
    </source>
</evidence>
<feature type="domain" description="Isochorismatase-like" evidence="8">
    <location>
        <begin position="4"/>
        <end position="186"/>
    </location>
</feature>
<evidence type="ECO:0000256" key="3">
    <source>
        <dbReference type="ARBA" id="ARBA00022723"/>
    </source>
</evidence>
<evidence type="ECO:0000259" key="8">
    <source>
        <dbReference type="Pfam" id="PF00857"/>
    </source>
</evidence>